<dbReference type="InterPro" id="IPR000679">
    <property type="entry name" value="Znf_GATA"/>
</dbReference>
<dbReference type="Gene3D" id="1.10.10.60">
    <property type="entry name" value="Homeodomain-like"/>
    <property type="match status" value="1"/>
</dbReference>
<dbReference type="SMART" id="SM00401">
    <property type="entry name" value="ZnF_GATA"/>
    <property type="match status" value="1"/>
</dbReference>
<feature type="compositionally biased region" description="Basic residues" evidence="11">
    <location>
        <begin position="232"/>
        <end position="241"/>
    </location>
</feature>
<comment type="subcellular location">
    <subcellularLocation>
        <location evidence="1">Nucleus</location>
    </subcellularLocation>
</comment>
<keyword evidence="6" id="KW-0805">Transcription regulation</keyword>
<evidence type="ECO:0000256" key="1">
    <source>
        <dbReference type="ARBA" id="ARBA00004123"/>
    </source>
</evidence>
<evidence type="ECO:0000313" key="15">
    <source>
        <dbReference type="WBParaSite" id="PgR072X_g004_t01"/>
    </source>
</evidence>
<evidence type="ECO:0000256" key="8">
    <source>
        <dbReference type="ARBA" id="ARBA00023163"/>
    </source>
</evidence>
<dbReference type="GO" id="GO:0003714">
    <property type="term" value="F:transcription corepressor activity"/>
    <property type="evidence" value="ECO:0007669"/>
    <property type="project" value="TreeGrafter"/>
</dbReference>
<feature type="region of interest" description="Disordered" evidence="11">
    <location>
        <begin position="394"/>
        <end position="433"/>
    </location>
</feature>
<keyword evidence="2" id="KW-0678">Repressor</keyword>
<evidence type="ECO:0000256" key="3">
    <source>
        <dbReference type="ARBA" id="ARBA00022723"/>
    </source>
</evidence>
<protein>
    <submittedName>
        <fullName evidence="15">Egg-laying defective protein 27</fullName>
    </submittedName>
</protein>
<dbReference type="CDD" id="cd00202">
    <property type="entry name" value="ZnF_GATA"/>
    <property type="match status" value="1"/>
</dbReference>
<evidence type="ECO:0000256" key="5">
    <source>
        <dbReference type="ARBA" id="ARBA00022833"/>
    </source>
</evidence>
<keyword evidence="8" id="KW-0804">Transcription</keyword>
<feature type="compositionally biased region" description="Basic and acidic residues" evidence="11">
    <location>
        <begin position="242"/>
        <end position="251"/>
    </location>
</feature>
<evidence type="ECO:0000256" key="2">
    <source>
        <dbReference type="ARBA" id="ARBA00022491"/>
    </source>
</evidence>
<organism evidence="14 15">
    <name type="scientific">Parascaris univalens</name>
    <name type="common">Nematode worm</name>
    <dbReference type="NCBI Taxonomy" id="6257"/>
    <lineage>
        <taxon>Eukaryota</taxon>
        <taxon>Metazoa</taxon>
        <taxon>Ecdysozoa</taxon>
        <taxon>Nematoda</taxon>
        <taxon>Chromadorea</taxon>
        <taxon>Rhabditida</taxon>
        <taxon>Spirurina</taxon>
        <taxon>Ascaridomorpha</taxon>
        <taxon>Ascaridoidea</taxon>
        <taxon>Ascarididae</taxon>
        <taxon>Parascaris</taxon>
    </lineage>
</organism>
<proteinExistence type="predicted"/>
<evidence type="ECO:0000313" key="14">
    <source>
        <dbReference type="Proteomes" id="UP000887569"/>
    </source>
</evidence>
<name>A0A915C0W4_PARUN</name>
<feature type="compositionally biased region" description="Polar residues" evidence="11">
    <location>
        <begin position="402"/>
        <end position="412"/>
    </location>
</feature>
<dbReference type="SUPFAM" id="SSF46689">
    <property type="entry name" value="Homeodomain-like"/>
    <property type="match status" value="1"/>
</dbReference>
<evidence type="ECO:0000256" key="6">
    <source>
        <dbReference type="ARBA" id="ARBA00023015"/>
    </source>
</evidence>
<dbReference type="FunFam" id="1.10.10.60:FF:000012">
    <property type="entry name" value="Metastasis-associated 1 family, member 3"/>
    <property type="match status" value="1"/>
</dbReference>
<keyword evidence="9" id="KW-0539">Nucleus</keyword>
<dbReference type="GO" id="GO:0008270">
    <property type="term" value="F:zinc ion binding"/>
    <property type="evidence" value="ECO:0007669"/>
    <property type="project" value="UniProtKB-KW"/>
</dbReference>
<dbReference type="SUPFAM" id="SSF57716">
    <property type="entry name" value="Glucocorticoid receptor-like (DNA-binding domain)"/>
    <property type="match status" value="1"/>
</dbReference>
<keyword evidence="14" id="KW-1185">Reference proteome</keyword>
<feature type="compositionally biased region" description="Basic and acidic residues" evidence="11">
    <location>
        <begin position="290"/>
        <end position="309"/>
    </location>
</feature>
<dbReference type="PANTHER" id="PTHR13859:SF11">
    <property type="entry name" value="GRUNGE, ISOFORM J"/>
    <property type="match status" value="1"/>
</dbReference>
<dbReference type="GO" id="GO:0005634">
    <property type="term" value="C:nucleus"/>
    <property type="evidence" value="ECO:0007669"/>
    <property type="project" value="UniProtKB-SubCell"/>
</dbReference>
<keyword evidence="5" id="KW-0862">Zinc</keyword>
<evidence type="ECO:0000256" key="9">
    <source>
        <dbReference type="ARBA" id="ARBA00023242"/>
    </source>
</evidence>
<dbReference type="InterPro" id="IPR009057">
    <property type="entry name" value="Homeodomain-like_sf"/>
</dbReference>
<feature type="region of interest" description="Disordered" evidence="11">
    <location>
        <begin position="203"/>
        <end position="313"/>
    </location>
</feature>
<feature type="domain" description="SANT" evidence="13">
    <location>
        <begin position="60"/>
        <end position="106"/>
    </location>
</feature>
<dbReference type="AlphaFoldDB" id="A0A915C0W4"/>
<evidence type="ECO:0000259" key="12">
    <source>
        <dbReference type="PROSITE" id="PS50114"/>
    </source>
</evidence>
<dbReference type="Pfam" id="PF00320">
    <property type="entry name" value="GATA"/>
    <property type="match status" value="1"/>
</dbReference>
<keyword evidence="3" id="KW-0479">Metal-binding</keyword>
<evidence type="ECO:0000256" key="10">
    <source>
        <dbReference type="PROSITE-ProRule" id="PRU00094"/>
    </source>
</evidence>
<dbReference type="PANTHER" id="PTHR13859">
    <property type="entry name" value="ATROPHIN-RELATED"/>
    <property type="match status" value="1"/>
</dbReference>
<feature type="compositionally biased region" description="Basic and acidic residues" evidence="11">
    <location>
        <begin position="416"/>
        <end position="430"/>
    </location>
</feature>
<keyword evidence="7" id="KW-0238">DNA-binding</keyword>
<keyword evidence="4 10" id="KW-0863">Zinc-finger</keyword>
<evidence type="ECO:0000256" key="4">
    <source>
        <dbReference type="ARBA" id="ARBA00022771"/>
    </source>
</evidence>
<reference evidence="15" key="1">
    <citation type="submission" date="2022-11" db="UniProtKB">
        <authorList>
            <consortium name="WormBaseParasite"/>
        </authorList>
    </citation>
    <scope>IDENTIFICATION</scope>
</reference>
<feature type="domain" description="GATA-type" evidence="12">
    <location>
        <begin position="161"/>
        <end position="219"/>
    </location>
</feature>
<dbReference type="CDD" id="cd11661">
    <property type="entry name" value="SANT_MTA3_like"/>
    <property type="match status" value="1"/>
</dbReference>
<sequence>MFAMVRNEHVTQMERDFWTGDLCMYDAIVTLHKCGYNVNHAIEAMNKNDEHMLKVTNFMSADDAKKFARGIKMYGKNFLKIKKELLPHHERDELVQFYYGWKKTRDATRPKPLTRQRNTTAATYRKPKNNQNKALRAGSTDLADYASASETEMDELESNGRAAAYACHHCYSSKSKDWHHSGKERQLLCTECRIFYKKYGQLRPVDRPSTVPPSLHKAKSPDENDEEDHGVRTRAGKKERRRTPSDTDKKSSSPQSVSDVSEAKQRNGKRKRNHVQTAEHINGSAKKRIIKEEKEDSGAEVVKDEDVGSSRENSIMSESVDGKKTPMVAETEVVEKMDTYAVVATAAEGIAASPESSGTAAGCSVCAGPSTSSHQISELVTPTVLKSEEAFESGATIGSGMKPSTSSASHLSDSGEIPKGDEEKNEDDGSWKIGDTIVATTKNASFIRVVERRCGQMSARTDLAYRVKPGCEWAKKREARATAIKNHSNLTTKKLIEATVVPVNPIVSSTPLPPLTNTPVEPFMGGRVPMNGLPAMFPTVADPRLAFLSHQQQYAAALAIEQVSFSMPSSV</sequence>
<evidence type="ECO:0000256" key="7">
    <source>
        <dbReference type="ARBA" id="ARBA00023125"/>
    </source>
</evidence>
<dbReference type="WBParaSite" id="PgR072X_g004_t01">
    <property type="protein sequence ID" value="PgR072X_g004_t01"/>
    <property type="gene ID" value="PgR072X_g004"/>
</dbReference>
<dbReference type="PROSITE" id="PS50114">
    <property type="entry name" value="GATA_ZN_FINGER_2"/>
    <property type="match status" value="1"/>
</dbReference>
<evidence type="ECO:0000256" key="11">
    <source>
        <dbReference type="SAM" id="MobiDB-lite"/>
    </source>
</evidence>
<dbReference type="Proteomes" id="UP000887569">
    <property type="component" value="Unplaced"/>
</dbReference>
<dbReference type="Gene3D" id="3.30.50.10">
    <property type="entry name" value="Erythroid Transcription Factor GATA-1, subunit A"/>
    <property type="match status" value="1"/>
</dbReference>
<accession>A0A915C0W4</accession>
<dbReference type="GO" id="GO:0043565">
    <property type="term" value="F:sequence-specific DNA binding"/>
    <property type="evidence" value="ECO:0007669"/>
    <property type="project" value="InterPro"/>
</dbReference>
<dbReference type="InterPro" id="IPR017884">
    <property type="entry name" value="SANT_dom"/>
</dbReference>
<dbReference type="InterPro" id="IPR013088">
    <property type="entry name" value="Znf_NHR/GATA"/>
</dbReference>
<evidence type="ECO:0000259" key="13">
    <source>
        <dbReference type="PROSITE" id="PS51293"/>
    </source>
</evidence>
<dbReference type="PROSITE" id="PS51293">
    <property type="entry name" value="SANT"/>
    <property type="match status" value="1"/>
</dbReference>